<dbReference type="PROSITE" id="PS51257">
    <property type="entry name" value="PROKAR_LIPOPROTEIN"/>
    <property type="match status" value="1"/>
</dbReference>
<reference evidence="1" key="1">
    <citation type="submission" date="2018-05" db="EMBL/GenBank/DDBJ databases">
        <authorList>
            <person name="Lanie J.A."/>
            <person name="Ng W.-L."/>
            <person name="Kazmierczak K.M."/>
            <person name="Andrzejewski T.M."/>
            <person name="Davidsen T.M."/>
            <person name="Wayne K.J."/>
            <person name="Tettelin H."/>
            <person name="Glass J.I."/>
            <person name="Rusch D."/>
            <person name="Podicherti R."/>
            <person name="Tsui H.-C.T."/>
            <person name="Winkler M.E."/>
        </authorList>
    </citation>
    <scope>NUCLEOTIDE SEQUENCE</scope>
</reference>
<gene>
    <name evidence="1" type="ORF">METZ01_LOCUS458784</name>
</gene>
<accession>A0A383AEA6</accession>
<protein>
    <submittedName>
        <fullName evidence="1">Uncharacterized protein</fullName>
    </submittedName>
</protein>
<evidence type="ECO:0000313" key="1">
    <source>
        <dbReference type="EMBL" id="SVE05930.1"/>
    </source>
</evidence>
<proteinExistence type="predicted"/>
<organism evidence="1">
    <name type="scientific">marine metagenome</name>
    <dbReference type="NCBI Taxonomy" id="408172"/>
    <lineage>
        <taxon>unclassified sequences</taxon>
        <taxon>metagenomes</taxon>
        <taxon>ecological metagenomes</taxon>
    </lineage>
</organism>
<sequence length="52" mass="5380">MNRNSLFIIIALLGASLFVGGCDLSWDQSNSGGGGNPWDDPDPVIGDLTACV</sequence>
<feature type="non-terminal residue" evidence="1">
    <location>
        <position position="52"/>
    </location>
</feature>
<dbReference type="AlphaFoldDB" id="A0A383AEA6"/>
<name>A0A383AEA6_9ZZZZ</name>
<dbReference type="EMBL" id="UINC01191333">
    <property type="protein sequence ID" value="SVE05930.1"/>
    <property type="molecule type" value="Genomic_DNA"/>
</dbReference>